<evidence type="ECO:0000313" key="3">
    <source>
        <dbReference type="EMBL" id="KAK2996824.1"/>
    </source>
</evidence>
<name>A0AA88UTC8_9ASTE</name>
<dbReference type="Gene3D" id="2.60.120.330">
    <property type="entry name" value="B-lactam Antibiotic, Isopenicillin N Synthase, Chain"/>
    <property type="match status" value="1"/>
</dbReference>
<gene>
    <name evidence="3" type="ORF">RJ639_025865</name>
</gene>
<feature type="chain" id="PRO_5041686879" description="Fe2OG dioxygenase domain-containing protein" evidence="1">
    <location>
        <begin position="18"/>
        <end position="181"/>
    </location>
</feature>
<dbReference type="PANTHER" id="PTHR47990">
    <property type="entry name" value="2-OXOGLUTARATE (2OG) AND FE(II)-DEPENDENT OXYGENASE SUPERFAMILY PROTEIN-RELATED"/>
    <property type="match status" value="1"/>
</dbReference>
<dbReference type="Pfam" id="PF03171">
    <property type="entry name" value="2OG-FeII_Oxy"/>
    <property type="match status" value="1"/>
</dbReference>
<dbReference type="AlphaFoldDB" id="A0AA88UTC8"/>
<keyword evidence="4" id="KW-1185">Reference proteome</keyword>
<sequence>MMELCYILLKMLFESLGMEMYYGSHVEADAKSTFRLFKYNAPPSNEEGAVGLEAHTDIDIITILCQNEVQGLEIKSREGIWSQVTIPKGCFTVIVGEALKVWSNGRLHAVKHRVTLSRDEDRYSLGCFLLPKRCIEVPREMVDEDHPLLYRPFTFSEYIFFFLSCKDADKRDKALELYAGA</sequence>
<evidence type="ECO:0000259" key="2">
    <source>
        <dbReference type="PROSITE" id="PS51471"/>
    </source>
</evidence>
<evidence type="ECO:0000256" key="1">
    <source>
        <dbReference type="SAM" id="SignalP"/>
    </source>
</evidence>
<feature type="domain" description="Fe2OG dioxygenase" evidence="2">
    <location>
        <begin position="29"/>
        <end position="131"/>
    </location>
</feature>
<comment type="caution">
    <text evidence="3">The sequence shown here is derived from an EMBL/GenBank/DDBJ whole genome shotgun (WGS) entry which is preliminary data.</text>
</comment>
<dbReference type="InterPro" id="IPR027443">
    <property type="entry name" value="IPNS-like_sf"/>
</dbReference>
<dbReference type="EMBL" id="JAVXUP010004667">
    <property type="protein sequence ID" value="KAK2996824.1"/>
    <property type="molecule type" value="Genomic_DNA"/>
</dbReference>
<dbReference type="InterPro" id="IPR050231">
    <property type="entry name" value="Iron_ascorbate_oxido_reductase"/>
</dbReference>
<accession>A0AA88UTC8</accession>
<dbReference type="SUPFAM" id="SSF51197">
    <property type="entry name" value="Clavaminate synthase-like"/>
    <property type="match status" value="1"/>
</dbReference>
<evidence type="ECO:0000313" key="4">
    <source>
        <dbReference type="Proteomes" id="UP001188597"/>
    </source>
</evidence>
<feature type="signal peptide" evidence="1">
    <location>
        <begin position="1"/>
        <end position="17"/>
    </location>
</feature>
<keyword evidence="1" id="KW-0732">Signal</keyword>
<dbReference type="InterPro" id="IPR044861">
    <property type="entry name" value="IPNS-like_FE2OG_OXY"/>
</dbReference>
<dbReference type="Proteomes" id="UP001188597">
    <property type="component" value="Unassembled WGS sequence"/>
</dbReference>
<protein>
    <recommendedName>
        <fullName evidence="2">Fe2OG dioxygenase domain-containing protein</fullName>
    </recommendedName>
</protein>
<proteinExistence type="predicted"/>
<organism evidence="3 4">
    <name type="scientific">Escallonia herrerae</name>
    <dbReference type="NCBI Taxonomy" id="1293975"/>
    <lineage>
        <taxon>Eukaryota</taxon>
        <taxon>Viridiplantae</taxon>
        <taxon>Streptophyta</taxon>
        <taxon>Embryophyta</taxon>
        <taxon>Tracheophyta</taxon>
        <taxon>Spermatophyta</taxon>
        <taxon>Magnoliopsida</taxon>
        <taxon>eudicotyledons</taxon>
        <taxon>Gunneridae</taxon>
        <taxon>Pentapetalae</taxon>
        <taxon>asterids</taxon>
        <taxon>campanulids</taxon>
        <taxon>Escalloniales</taxon>
        <taxon>Escalloniaceae</taxon>
        <taxon>Escallonia</taxon>
    </lineage>
</organism>
<dbReference type="PROSITE" id="PS51471">
    <property type="entry name" value="FE2OG_OXY"/>
    <property type="match status" value="1"/>
</dbReference>
<reference evidence="3" key="1">
    <citation type="submission" date="2022-12" db="EMBL/GenBank/DDBJ databases">
        <title>Draft genome assemblies for two species of Escallonia (Escalloniales).</title>
        <authorList>
            <person name="Chanderbali A."/>
            <person name="Dervinis C."/>
            <person name="Anghel I."/>
            <person name="Soltis D."/>
            <person name="Soltis P."/>
            <person name="Zapata F."/>
        </authorList>
    </citation>
    <scope>NUCLEOTIDE SEQUENCE</scope>
    <source>
        <strain evidence="3">UCBG64.0493</strain>
        <tissue evidence="3">Leaf</tissue>
    </source>
</reference>
<dbReference type="InterPro" id="IPR005123">
    <property type="entry name" value="Oxoglu/Fe-dep_dioxygenase_dom"/>
</dbReference>